<comment type="caution">
    <text evidence="3">The sequence shown here is derived from an EMBL/GenBank/DDBJ whole genome shotgun (WGS) entry which is preliminary data.</text>
</comment>
<protein>
    <submittedName>
        <fullName evidence="3">Phosphatase PAP2 family protein</fullName>
    </submittedName>
</protein>
<keyword evidence="1" id="KW-1133">Transmembrane helix</keyword>
<feature type="transmembrane region" description="Helical" evidence="1">
    <location>
        <begin position="184"/>
        <end position="202"/>
    </location>
</feature>
<dbReference type="PANTHER" id="PTHR14969:SF13">
    <property type="entry name" value="AT30094P"/>
    <property type="match status" value="1"/>
</dbReference>
<dbReference type="AlphaFoldDB" id="A0A919X540"/>
<feature type="transmembrane region" description="Helical" evidence="1">
    <location>
        <begin position="7"/>
        <end position="27"/>
    </location>
</feature>
<dbReference type="Gene3D" id="1.20.144.10">
    <property type="entry name" value="Phosphatidic acid phosphatase type 2/haloperoxidase"/>
    <property type="match status" value="1"/>
</dbReference>
<dbReference type="Pfam" id="PF01569">
    <property type="entry name" value="PAP2"/>
    <property type="match status" value="1"/>
</dbReference>
<dbReference type="InterPro" id="IPR000326">
    <property type="entry name" value="PAP2/HPO"/>
</dbReference>
<organism evidence="3 4">
    <name type="scientific">Ornithinibacillus bavariensis</name>
    <dbReference type="NCBI Taxonomy" id="545502"/>
    <lineage>
        <taxon>Bacteria</taxon>
        <taxon>Bacillati</taxon>
        <taxon>Bacillota</taxon>
        <taxon>Bacilli</taxon>
        <taxon>Bacillales</taxon>
        <taxon>Bacillaceae</taxon>
        <taxon>Ornithinibacillus</taxon>
    </lineage>
</organism>
<dbReference type="CDD" id="cd03392">
    <property type="entry name" value="PAP2_like_2"/>
    <property type="match status" value="1"/>
</dbReference>
<feature type="transmembrane region" description="Helical" evidence="1">
    <location>
        <begin position="128"/>
        <end position="146"/>
    </location>
</feature>
<feature type="transmembrane region" description="Helical" evidence="1">
    <location>
        <begin position="153"/>
        <end position="172"/>
    </location>
</feature>
<evidence type="ECO:0000313" key="4">
    <source>
        <dbReference type="Proteomes" id="UP000676917"/>
    </source>
</evidence>
<dbReference type="SUPFAM" id="SSF48317">
    <property type="entry name" value="Acid phosphatase/Vanadium-dependent haloperoxidase"/>
    <property type="match status" value="1"/>
</dbReference>
<dbReference type="RefSeq" id="WP_244853274.1">
    <property type="nucleotide sequence ID" value="NZ_BORP01000001.1"/>
</dbReference>
<dbReference type="Proteomes" id="UP000676917">
    <property type="component" value="Unassembled WGS sequence"/>
</dbReference>
<feature type="domain" description="Phosphatidic acid phosphatase type 2/haloperoxidase" evidence="2">
    <location>
        <begin position="88"/>
        <end position="199"/>
    </location>
</feature>
<evidence type="ECO:0000256" key="1">
    <source>
        <dbReference type="SAM" id="Phobius"/>
    </source>
</evidence>
<evidence type="ECO:0000259" key="2">
    <source>
        <dbReference type="SMART" id="SM00014"/>
    </source>
</evidence>
<evidence type="ECO:0000313" key="3">
    <source>
        <dbReference type="EMBL" id="GIO25696.1"/>
    </source>
</evidence>
<sequence length="212" mass="24513">MAQRKIISVIFFIMVLMMIGVWIMDIFHGKVPYIDQMSRELVHRLAHTEIYYFFLSVTNLGSKEFVYPFAGIMAIVLIVIYRDWLPGILYFTAICVTHELNGVFKLFIHRERPTILVAANAVGESFPSGHAMVSIVCYGLLAYFLVQKINSKMLSFSIQVFFAFVAFLIGISRYLINVHYLTDVIAGFVFGYICMISVIYFFEYIQKKRYPS</sequence>
<keyword evidence="4" id="KW-1185">Reference proteome</keyword>
<reference evidence="3" key="1">
    <citation type="submission" date="2021-03" db="EMBL/GenBank/DDBJ databases">
        <title>Antimicrobial resistance genes in bacteria isolated from Japanese honey, and their potential for conferring macrolide and lincosamide resistance in the American foulbrood pathogen Paenibacillus larvae.</title>
        <authorList>
            <person name="Okamoto M."/>
            <person name="Kumagai M."/>
            <person name="Kanamori H."/>
            <person name="Takamatsu D."/>
        </authorList>
    </citation>
    <scope>NUCLEOTIDE SEQUENCE</scope>
    <source>
        <strain evidence="3">J43TS3</strain>
    </source>
</reference>
<proteinExistence type="predicted"/>
<accession>A0A919X540</accession>
<name>A0A919X540_9BACI</name>
<keyword evidence="1" id="KW-0812">Transmembrane</keyword>
<feature type="transmembrane region" description="Helical" evidence="1">
    <location>
        <begin position="88"/>
        <end position="108"/>
    </location>
</feature>
<keyword evidence="1" id="KW-0472">Membrane</keyword>
<feature type="transmembrane region" description="Helical" evidence="1">
    <location>
        <begin position="65"/>
        <end position="81"/>
    </location>
</feature>
<dbReference type="EMBL" id="BORP01000001">
    <property type="protein sequence ID" value="GIO25696.1"/>
    <property type="molecule type" value="Genomic_DNA"/>
</dbReference>
<dbReference type="SMART" id="SM00014">
    <property type="entry name" value="acidPPc"/>
    <property type="match status" value="1"/>
</dbReference>
<dbReference type="PANTHER" id="PTHR14969">
    <property type="entry name" value="SPHINGOSINE-1-PHOSPHATE PHOSPHOHYDROLASE"/>
    <property type="match status" value="1"/>
</dbReference>
<dbReference type="InterPro" id="IPR036938">
    <property type="entry name" value="PAP2/HPO_sf"/>
</dbReference>
<gene>
    <name evidence="3" type="primary">pbpB</name>
    <name evidence="3" type="ORF">J43TS3_03070</name>
</gene>